<comment type="caution">
    <text evidence="2">The sequence shown here is derived from an EMBL/GenBank/DDBJ whole genome shotgun (WGS) entry which is preliminary data.</text>
</comment>
<reference evidence="2 3" key="1">
    <citation type="submission" date="2024-09" db="EMBL/GenBank/DDBJ databases">
        <authorList>
            <person name="Lee S.D."/>
        </authorList>
    </citation>
    <scope>NUCLEOTIDE SEQUENCE [LARGE SCALE GENOMIC DNA]</scope>
    <source>
        <strain evidence="2 3">N1-5</strain>
    </source>
</reference>
<organism evidence="2 3">
    <name type="scientific">Streptacidiphilus cavernicola</name>
    <dbReference type="NCBI Taxonomy" id="3342716"/>
    <lineage>
        <taxon>Bacteria</taxon>
        <taxon>Bacillati</taxon>
        <taxon>Actinomycetota</taxon>
        <taxon>Actinomycetes</taxon>
        <taxon>Kitasatosporales</taxon>
        <taxon>Streptomycetaceae</taxon>
        <taxon>Streptacidiphilus</taxon>
    </lineage>
</organism>
<dbReference type="Proteomes" id="UP001592528">
    <property type="component" value="Unassembled WGS sequence"/>
</dbReference>
<proteinExistence type="predicted"/>
<keyword evidence="3" id="KW-1185">Reference proteome</keyword>
<feature type="region of interest" description="Disordered" evidence="1">
    <location>
        <begin position="64"/>
        <end position="85"/>
    </location>
</feature>
<dbReference type="RefSeq" id="WP_030260078.1">
    <property type="nucleotide sequence ID" value="NZ_JBHEZZ010000004.1"/>
</dbReference>
<evidence type="ECO:0000313" key="3">
    <source>
        <dbReference type="Proteomes" id="UP001592528"/>
    </source>
</evidence>
<name>A0ABV6UIY9_9ACTN</name>
<evidence type="ECO:0000313" key="2">
    <source>
        <dbReference type="EMBL" id="MFC1401426.1"/>
    </source>
</evidence>
<evidence type="ECO:0000256" key="1">
    <source>
        <dbReference type="SAM" id="MobiDB-lite"/>
    </source>
</evidence>
<sequence>MTASDQDDEGALQRLVAQAGVWSATAPGVEAGVEAGAVADTTAVADEHPLDTLLRWWGRLRFPDEERPEVPPQGRSERSGVWPRG</sequence>
<gene>
    <name evidence="2" type="ORF">ACEZDJ_09015</name>
</gene>
<protein>
    <submittedName>
        <fullName evidence="2">Uncharacterized protein</fullName>
    </submittedName>
</protein>
<accession>A0ABV6UIY9</accession>
<dbReference type="EMBL" id="JBHEZZ010000004">
    <property type="protein sequence ID" value="MFC1401426.1"/>
    <property type="molecule type" value="Genomic_DNA"/>
</dbReference>